<reference evidence="2 3" key="1">
    <citation type="submission" date="2023-11" db="EMBL/GenBank/DDBJ databases">
        <authorList>
            <person name="Li Z."/>
        </authorList>
    </citation>
    <scope>NUCLEOTIDE SEQUENCE [LARGE SCALE GENOMIC DNA]</scope>
</reference>
<dbReference type="EMBL" id="OR757434">
    <property type="protein sequence ID" value="WPK41788.1"/>
    <property type="molecule type" value="Genomic_DNA"/>
</dbReference>
<sequence>MIPKELEGKIDVTEDGRVFTIKSGRFLTLHTNGAYYRVTIYFPEGLKNFYVHRLVASKYIPNPDNLPCVNHKDGNKLNNHKDNLEWCTHRENSQHASSLGLMVQRFGEDNPQSKLTLEDVEYCRRVYIPRDKEFGGSALARRFGVSQQVISKVLLNQTWREYNA</sequence>
<proteinExistence type="predicted"/>
<evidence type="ECO:0000313" key="3">
    <source>
        <dbReference type="Proteomes" id="UP001325876"/>
    </source>
</evidence>
<name>A0ABZ0S2Y6_9CAUD</name>
<dbReference type="Proteomes" id="UP001325876">
    <property type="component" value="Segment"/>
</dbReference>
<protein>
    <submittedName>
        <fullName evidence="2">HNH homing endonuclease</fullName>
    </submittedName>
</protein>
<feature type="domain" description="HNH nuclease" evidence="1">
    <location>
        <begin position="45"/>
        <end position="93"/>
    </location>
</feature>
<dbReference type="Gene3D" id="3.90.75.20">
    <property type="match status" value="1"/>
</dbReference>
<dbReference type="Pfam" id="PF13392">
    <property type="entry name" value="HNH_3"/>
    <property type="match status" value="1"/>
</dbReference>
<dbReference type="GO" id="GO:0004519">
    <property type="term" value="F:endonuclease activity"/>
    <property type="evidence" value="ECO:0007669"/>
    <property type="project" value="UniProtKB-KW"/>
</dbReference>
<accession>A0ABZ0S2Y6</accession>
<dbReference type="InterPro" id="IPR044925">
    <property type="entry name" value="His-Me_finger_sf"/>
</dbReference>
<evidence type="ECO:0000313" key="2">
    <source>
        <dbReference type="EMBL" id="WPK41788.1"/>
    </source>
</evidence>
<keyword evidence="3" id="KW-1185">Reference proteome</keyword>
<organism evidence="2 3">
    <name type="scientific">Escherichia phage vB-EcoP-XT18</name>
    <dbReference type="NCBI Taxonomy" id="3093889"/>
    <lineage>
        <taxon>Viruses</taxon>
        <taxon>Duplodnaviria</taxon>
        <taxon>Heunggongvirae</taxon>
        <taxon>Uroviricota</taxon>
        <taxon>Caudoviricetes</taxon>
        <taxon>Mktvariviridae</taxon>
        <taxon>Gordonclarkvirinae</taxon>
        <taxon>Kuravirus</taxon>
        <taxon>Kuravirus XT18</taxon>
    </lineage>
</organism>
<dbReference type="SMART" id="SM00507">
    <property type="entry name" value="HNHc"/>
    <property type="match status" value="1"/>
</dbReference>
<keyword evidence="2" id="KW-0255">Endonuclease</keyword>
<evidence type="ECO:0000259" key="1">
    <source>
        <dbReference type="SMART" id="SM00507"/>
    </source>
</evidence>
<dbReference type="InterPro" id="IPR003615">
    <property type="entry name" value="HNH_nuc"/>
</dbReference>
<keyword evidence="2" id="KW-0378">Hydrolase</keyword>
<dbReference type="SUPFAM" id="SSF54060">
    <property type="entry name" value="His-Me finger endonucleases"/>
    <property type="match status" value="1"/>
</dbReference>
<keyword evidence="2" id="KW-0540">Nuclease</keyword>